<accession>A0A1J1GV49</accession>
<gene>
    <name evidence="1" type="ORF">PGAL8A_00358900</name>
</gene>
<dbReference type="GeneID" id="39732119"/>
<dbReference type="Proteomes" id="UP000220797">
    <property type="component" value="Unassembled WGS sequence"/>
</dbReference>
<sequence length="254" mass="29443">MNMDMAYSMRNVMNSARNIEEPKYDMNTVDLANNTMNTNYLMNGAVLTNAYNNDFMINREKYPADMISQLKLEQALKNYNNTMPMNSVTIQDPNDSISVHGMKTNLDTTGFESYRNLMNYNNTQNTIQANQIPINLDDYNNSDAMYVNASTGDKFSAEYINNLPTTDPDTILYSNNFKIPNGNFNTMMHNNYNNIPYSMPIFENMNNPQMYMQHMNQKQTMNIPLPNMEHKTSIRKIPAVTKRRIKPKKFFPCC</sequence>
<dbReference type="EMBL" id="CVMV01000059">
    <property type="protein sequence ID" value="CRG96365.1"/>
    <property type="molecule type" value="Genomic_DNA"/>
</dbReference>
<name>A0A1J1GV49_PLAGA</name>
<reference evidence="1" key="1">
    <citation type="submission" date="2015-04" db="EMBL/GenBank/DDBJ databases">
        <authorList>
            <consortium name="Pathogen Informatics"/>
        </authorList>
    </citation>
    <scope>NUCLEOTIDE SEQUENCE [LARGE SCALE GENOMIC DNA]</scope>
    <source>
        <strain evidence="1">8A</strain>
    </source>
</reference>
<dbReference type="OMA" id="YRNLMNY"/>
<evidence type="ECO:0000313" key="1">
    <source>
        <dbReference type="EMBL" id="CRG96365.1"/>
    </source>
</evidence>
<protein>
    <submittedName>
        <fullName evidence="1">Uncharacterized protein</fullName>
    </submittedName>
</protein>
<dbReference type="RefSeq" id="XP_028529170.1">
    <property type="nucleotide sequence ID" value="XM_028672637.1"/>
</dbReference>
<comment type="caution">
    <text evidence="1">The sequence shown here is derived from an EMBL/GenBank/DDBJ whole genome shotgun (WGS) entry which is preliminary data.</text>
</comment>
<organism evidence="1 2">
    <name type="scientific">Plasmodium gallinaceum</name>
    <dbReference type="NCBI Taxonomy" id="5849"/>
    <lineage>
        <taxon>Eukaryota</taxon>
        <taxon>Sar</taxon>
        <taxon>Alveolata</taxon>
        <taxon>Apicomplexa</taxon>
        <taxon>Aconoidasida</taxon>
        <taxon>Haemosporida</taxon>
        <taxon>Plasmodiidae</taxon>
        <taxon>Plasmodium</taxon>
        <taxon>Plasmodium (Haemamoeba)</taxon>
    </lineage>
</organism>
<proteinExistence type="predicted"/>
<dbReference type="VEuPathDB" id="PlasmoDB:PGAL8A_00358900"/>
<dbReference type="OrthoDB" id="375087at2759"/>
<evidence type="ECO:0000313" key="2">
    <source>
        <dbReference type="Proteomes" id="UP000220797"/>
    </source>
</evidence>
<dbReference type="AlphaFoldDB" id="A0A1J1GV49"/>
<keyword evidence="2" id="KW-1185">Reference proteome</keyword>